<dbReference type="Proteomes" id="UP000602510">
    <property type="component" value="Unassembled WGS sequence"/>
</dbReference>
<organism evidence="1 3">
    <name type="scientific">Phytophthora infestans</name>
    <name type="common">Potato late blight agent</name>
    <name type="synonym">Botrytis infestans</name>
    <dbReference type="NCBI Taxonomy" id="4787"/>
    <lineage>
        <taxon>Eukaryota</taxon>
        <taxon>Sar</taxon>
        <taxon>Stramenopiles</taxon>
        <taxon>Oomycota</taxon>
        <taxon>Peronosporomycetes</taxon>
        <taxon>Peronosporales</taxon>
        <taxon>Peronosporaceae</taxon>
        <taxon>Phytophthora</taxon>
    </lineage>
</organism>
<protein>
    <submittedName>
        <fullName evidence="1">Uncharacterized protein</fullName>
    </submittedName>
</protein>
<evidence type="ECO:0000313" key="2">
    <source>
        <dbReference type="EMBL" id="KAF4132505.1"/>
    </source>
</evidence>
<accession>A0A833W8K9</accession>
<name>A0A833W8K9_PHYIN</name>
<dbReference type="AlphaFoldDB" id="A0A833W8K9"/>
<dbReference type="EMBL" id="WSZM01000403">
    <property type="protein sequence ID" value="KAF4033843.1"/>
    <property type="molecule type" value="Genomic_DNA"/>
</dbReference>
<proteinExistence type="predicted"/>
<dbReference type="Proteomes" id="UP000704712">
    <property type="component" value="Unassembled WGS sequence"/>
</dbReference>
<comment type="caution">
    <text evidence="1">The sequence shown here is derived from an EMBL/GenBank/DDBJ whole genome shotgun (WGS) entry which is preliminary data.</text>
</comment>
<reference evidence="1" key="1">
    <citation type="submission" date="2020-04" db="EMBL/GenBank/DDBJ databases">
        <title>Hybrid Assembly of Korean Phytophthora infestans isolates.</title>
        <authorList>
            <person name="Prokchorchik M."/>
            <person name="Lee Y."/>
            <person name="Seo J."/>
            <person name="Cho J.-H."/>
            <person name="Park Y.-E."/>
            <person name="Jang D.-C."/>
            <person name="Im J.-S."/>
            <person name="Choi J.-G."/>
            <person name="Park H.-J."/>
            <person name="Lee G.-B."/>
            <person name="Lee Y.-G."/>
            <person name="Hong S.-Y."/>
            <person name="Cho K."/>
            <person name="Sohn K.H."/>
        </authorList>
    </citation>
    <scope>NUCLEOTIDE SEQUENCE</scope>
    <source>
        <strain evidence="1">KR_1_A1</strain>
        <strain evidence="2">KR_2_A2</strain>
    </source>
</reference>
<sequence>MDPVEVTVDETGDVGDLINAIKSVCGIHTNTEAQIHIAKNDSLEWLSSPVVELLMEGKDNSMDLSPITALHPNQTL</sequence>
<evidence type="ECO:0000313" key="1">
    <source>
        <dbReference type="EMBL" id="KAF4033843.1"/>
    </source>
</evidence>
<keyword evidence="3" id="KW-1185">Reference proteome</keyword>
<gene>
    <name evidence="1" type="ORF">GN244_ATG14219</name>
    <name evidence="2" type="ORF">GN958_ATG18306</name>
</gene>
<evidence type="ECO:0000313" key="3">
    <source>
        <dbReference type="Proteomes" id="UP000602510"/>
    </source>
</evidence>
<dbReference type="EMBL" id="JAACNO010002540">
    <property type="protein sequence ID" value="KAF4132505.1"/>
    <property type="molecule type" value="Genomic_DNA"/>
</dbReference>